<name>A0A268NU57_SHOCL</name>
<dbReference type="PROSITE" id="PS51464">
    <property type="entry name" value="SIS"/>
    <property type="match status" value="1"/>
</dbReference>
<dbReference type="InterPro" id="IPR035472">
    <property type="entry name" value="RpiR-like_SIS"/>
</dbReference>
<dbReference type="InterPro" id="IPR001347">
    <property type="entry name" value="SIS_dom"/>
</dbReference>
<dbReference type="EMBL" id="NPCC01000043">
    <property type="protein sequence ID" value="PAE87024.1"/>
    <property type="molecule type" value="Genomic_DNA"/>
</dbReference>
<keyword evidence="3" id="KW-0804">Transcription</keyword>
<dbReference type="GO" id="GO:1901135">
    <property type="term" value="P:carbohydrate derivative metabolic process"/>
    <property type="evidence" value="ECO:0007669"/>
    <property type="project" value="InterPro"/>
</dbReference>
<keyword evidence="1" id="KW-0805">Transcription regulation</keyword>
<protein>
    <submittedName>
        <fullName evidence="6">RpiR family transcriptional regulator</fullName>
    </submittedName>
</protein>
<dbReference type="InterPro" id="IPR036388">
    <property type="entry name" value="WH-like_DNA-bd_sf"/>
</dbReference>
<dbReference type="Pfam" id="PF01380">
    <property type="entry name" value="SIS"/>
    <property type="match status" value="1"/>
</dbReference>
<reference evidence="6 7" key="1">
    <citation type="submission" date="2017-07" db="EMBL/GenBank/DDBJ databases">
        <title>Isolation and whole genome analysis of endospore-forming bacteria from heroin.</title>
        <authorList>
            <person name="Kalinowski J."/>
            <person name="Ahrens B."/>
            <person name="Al-Dilaimi A."/>
            <person name="Winkler A."/>
            <person name="Wibberg D."/>
            <person name="Schleenbecker U."/>
            <person name="Ruckert C."/>
            <person name="Wolfel R."/>
            <person name="Grass G."/>
        </authorList>
    </citation>
    <scope>NUCLEOTIDE SEQUENCE [LARGE SCALE GENOMIC DNA]</scope>
    <source>
        <strain evidence="6 7">7539</strain>
    </source>
</reference>
<evidence type="ECO:0000256" key="1">
    <source>
        <dbReference type="ARBA" id="ARBA00023015"/>
    </source>
</evidence>
<feature type="domain" description="SIS" evidence="5">
    <location>
        <begin position="118"/>
        <end position="261"/>
    </location>
</feature>
<evidence type="ECO:0000259" key="5">
    <source>
        <dbReference type="PROSITE" id="PS51464"/>
    </source>
</evidence>
<keyword evidence="2" id="KW-0238">DNA-binding</keyword>
<gene>
    <name evidence="6" type="ORF">CHH72_20490</name>
</gene>
<dbReference type="InterPro" id="IPR000281">
    <property type="entry name" value="HTH_RpiR"/>
</dbReference>
<evidence type="ECO:0000313" key="6">
    <source>
        <dbReference type="EMBL" id="PAE87024.1"/>
    </source>
</evidence>
<dbReference type="AlphaFoldDB" id="A0A268NU57"/>
<evidence type="ECO:0000259" key="4">
    <source>
        <dbReference type="PROSITE" id="PS51071"/>
    </source>
</evidence>
<proteinExistence type="predicted"/>
<dbReference type="Gene3D" id="3.40.50.10490">
    <property type="entry name" value="Glucose-6-phosphate isomerase like protein, domain 1"/>
    <property type="match status" value="1"/>
</dbReference>
<sequence>MSKPLFNIPYNTFERLSDTERYLLTYIHDHLDEIATMSIVTLSERAAVSTATVVRLMKKIGFKGYTSFKYKLEQDKQMIDKEGSLSDIGNEIKQALQKNEEEVRRTIQLQSIGQIEDAVQKMHDANKIYIFARGFSQMIAKEMAVKLQVLDKTCEMHDDPNIIRIKSQKMHHDTDLAIFISLNGETKELVEACQNLSIRQVTTITLTTKVNSTLNKLSDMTLIGYKSEHSLIPDYEVRSRLSLNVIARVLLDAYVIRTKESVKPPH</sequence>
<evidence type="ECO:0000256" key="2">
    <source>
        <dbReference type="ARBA" id="ARBA00023125"/>
    </source>
</evidence>
<organism evidence="6 7">
    <name type="scientific">Shouchella clausii</name>
    <name type="common">Alkalihalobacillus clausii</name>
    <dbReference type="NCBI Taxonomy" id="79880"/>
    <lineage>
        <taxon>Bacteria</taxon>
        <taxon>Bacillati</taxon>
        <taxon>Bacillota</taxon>
        <taxon>Bacilli</taxon>
        <taxon>Bacillales</taxon>
        <taxon>Bacillaceae</taxon>
        <taxon>Shouchella</taxon>
    </lineage>
</organism>
<dbReference type="InterPro" id="IPR009057">
    <property type="entry name" value="Homeodomain-like_sf"/>
</dbReference>
<accession>A0A268NU57</accession>
<dbReference type="PANTHER" id="PTHR30514:SF21">
    <property type="entry name" value="RPIR-FAMILY TRANSCRIPTIONAL REGULATOR"/>
    <property type="match status" value="1"/>
</dbReference>
<comment type="caution">
    <text evidence="6">The sequence shown here is derived from an EMBL/GenBank/DDBJ whole genome shotgun (WGS) entry which is preliminary data.</text>
</comment>
<dbReference type="PANTHER" id="PTHR30514">
    <property type="entry name" value="GLUCOKINASE"/>
    <property type="match status" value="1"/>
</dbReference>
<dbReference type="RefSeq" id="WP_095327345.1">
    <property type="nucleotide sequence ID" value="NZ_JAUPFF010000001.1"/>
</dbReference>
<evidence type="ECO:0000313" key="7">
    <source>
        <dbReference type="Proteomes" id="UP000216207"/>
    </source>
</evidence>
<evidence type="ECO:0000256" key="3">
    <source>
        <dbReference type="ARBA" id="ARBA00023163"/>
    </source>
</evidence>
<dbReference type="GO" id="GO:0003700">
    <property type="term" value="F:DNA-binding transcription factor activity"/>
    <property type="evidence" value="ECO:0007669"/>
    <property type="project" value="InterPro"/>
</dbReference>
<feature type="domain" description="HTH rpiR-type" evidence="4">
    <location>
        <begin position="3"/>
        <end position="79"/>
    </location>
</feature>
<dbReference type="GO" id="GO:0097367">
    <property type="term" value="F:carbohydrate derivative binding"/>
    <property type="evidence" value="ECO:0007669"/>
    <property type="project" value="InterPro"/>
</dbReference>
<dbReference type="InterPro" id="IPR046348">
    <property type="entry name" value="SIS_dom_sf"/>
</dbReference>
<dbReference type="CDD" id="cd05013">
    <property type="entry name" value="SIS_RpiR"/>
    <property type="match status" value="1"/>
</dbReference>
<dbReference type="Pfam" id="PF01418">
    <property type="entry name" value="HTH_6"/>
    <property type="match status" value="1"/>
</dbReference>
<dbReference type="Gene3D" id="1.10.10.10">
    <property type="entry name" value="Winged helix-like DNA-binding domain superfamily/Winged helix DNA-binding domain"/>
    <property type="match status" value="1"/>
</dbReference>
<dbReference type="GO" id="GO:0003677">
    <property type="term" value="F:DNA binding"/>
    <property type="evidence" value="ECO:0007669"/>
    <property type="project" value="UniProtKB-KW"/>
</dbReference>
<dbReference type="InterPro" id="IPR047640">
    <property type="entry name" value="RpiR-like"/>
</dbReference>
<dbReference type="PROSITE" id="PS51071">
    <property type="entry name" value="HTH_RPIR"/>
    <property type="match status" value="1"/>
</dbReference>
<dbReference type="SUPFAM" id="SSF53697">
    <property type="entry name" value="SIS domain"/>
    <property type="match status" value="1"/>
</dbReference>
<dbReference type="Proteomes" id="UP000216207">
    <property type="component" value="Unassembled WGS sequence"/>
</dbReference>
<dbReference type="SUPFAM" id="SSF46689">
    <property type="entry name" value="Homeodomain-like"/>
    <property type="match status" value="1"/>
</dbReference>